<dbReference type="GO" id="GO:0004342">
    <property type="term" value="F:glucosamine-6-phosphate deaminase activity"/>
    <property type="evidence" value="ECO:0007669"/>
    <property type="project" value="InterPro"/>
</dbReference>
<dbReference type="PANTHER" id="PTHR42892:SF1">
    <property type="entry name" value="GLUCOSAMINE-6-PHOSPHATE ISOMERASE"/>
    <property type="match status" value="1"/>
</dbReference>
<dbReference type="PATRIC" id="fig|1276221.3.peg.433"/>
<dbReference type="GO" id="GO:0005975">
    <property type="term" value="P:carbohydrate metabolic process"/>
    <property type="evidence" value="ECO:0007669"/>
    <property type="project" value="InterPro"/>
</dbReference>
<dbReference type="HOGENOM" id="CLU_049611_1_1_14"/>
<evidence type="ECO:0000259" key="1">
    <source>
        <dbReference type="Pfam" id="PF01182"/>
    </source>
</evidence>
<dbReference type="PROSITE" id="PS01161">
    <property type="entry name" value="GLC_GALNAC_ISOMERASE"/>
    <property type="match status" value="1"/>
</dbReference>
<accession>S5MJJ0</accession>
<dbReference type="InParanoid" id="S5MJJ0"/>
<dbReference type="AlphaFoldDB" id="S5MJJ0"/>
<dbReference type="NCBIfam" id="NF009022">
    <property type="entry name" value="PRK12358.1"/>
    <property type="match status" value="1"/>
</dbReference>
<dbReference type="InterPro" id="IPR006148">
    <property type="entry name" value="Glc/Gal-6P_isomerase"/>
</dbReference>
<dbReference type="STRING" id="1276221.SDIMI_v3c04360"/>
<dbReference type="eggNOG" id="COG0363">
    <property type="taxonomic scope" value="Bacteria"/>
</dbReference>
<dbReference type="Gene3D" id="3.40.50.1360">
    <property type="match status" value="1"/>
</dbReference>
<evidence type="ECO:0000313" key="2">
    <source>
        <dbReference type="EMBL" id="AGR42140.1"/>
    </source>
</evidence>
<keyword evidence="3" id="KW-1185">Reference proteome</keyword>
<gene>
    <name evidence="2" type="primary">nagB</name>
    <name evidence="2" type="ORF">SDIMI_v3c04360</name>
</gene>
<dbReference type="InterPro" id="IPR037171">
    <property type="entry name" value="NagB/RpiA_transferase-like"/>
</dbReference>
<dbReference type="Proteomes" id="UP000014983">
    <property type="component" value="Chromosome"/>
</dbReference>
<dbReference type="GO" id="GO:0006044">
    <property type="term" value="P:N-acetylglucosamine metabolic process"/>
    <property type="evidence" value="ECO:0007669"/>
    <property type="project" value="InterPro"/>
</dbReference>
<dbReference type="OrthoDB" id="9810967at2"/>
<dbReference type="PANTHER" id="PTHR42892">
    <property type="entry name" value="GLUCOSAMINE-6-PHOSPHATE DEAMINASE-LIKE PROTEIN BT_0258-RELATED"/>
    <property type="match status" value="1"/>
</dbReference>
<dbReference type="RefSeq" id="WP_020836372.1">
    <property type="nucleotide sequence ID" value="NC_021833.1"/>
</dbReference>
<dbReference type="KEGG" id="sdi:SDIMI_v3c04360"/>
<dbReference type="InterPro" id="IPR052960">
    <property type="entry name" value="GlcN6P_deaminase-like"/>
</dbReference>
<dbReference type="SUPFAM" id="SSF100950">
    <property type="entry name" value="NagB/RpiA/CoA transferase-like"/>
    <property type="match status" value="1"/>
</dbReference>
<evidence type="ECO:0000313" key="3">
    <source>
        <dbReference type="Proteomes" id="UP000014983"/>
    </source>
</evidence>
<sequence length="239" mass="27069">MKIIKTNDYEEMSIKTLDVFIETINNCKNQNRINVAITGGRTPLMFYKMLIENLNRIEILEKVHFYNFDEIPLKDDLSTGLTFKDLDELFYTPGKINSNNIHQMNFLNWKDFIKQLNADGGLDLVLLGIGIDGHFCGNLSGVTKFGDSTREISMIDTQNNISVPKLDTEKFHEKYVTMGPREIMQSKNILMIANGEAKANVIDQILNGPVVEQVPSSLLTLHPNFTLIIDKEANSKANI</sequence>
<dbReference type="InterPro" id="IPR018321">
    <property type="entry name" value="Glucosamine6P_isomerase_CS"/>
</dbReference>
<dbReference type="Pfam" id="PF01182">
    <property type="entry name" value="Glucosamine_iso"/>
    <property type="match status" value="1"/>
</dbReference>
<proteinExistence type="predicted"/>
<reference evidence="2 3" key="1">
    <citation type="journal article" date="2013" name="Genome Biol. Evol.">
        <title>Comparison of metabolic capacities and inference of gene content evolution in mosquito-associated Spiroplasma diminutum and S. taiwanense.</title>
        <authorList>
            <person name="Lo W.S."/>
            <person name="Ku C."/>
            <person name="Chen L.L."/>
            <person name="Chang T.H."/>
            <person name="Kuo C.H."/>
        </authorList>
    </citation>
    <scope>NUCLEOTIDE SEQUENCE [LARGE SCALE GENOMIC DNA]</scope>
    <source>
        <strain evidence="2">CUAS-1</strain>
    </source>
</reference>
<organism evidence="2 3">
    <name type="scientific">Spiroplasma diminutum CUAS-1</name>
    <dbReference type="NCBI Taxonomy" id="1276221"/>
    <lineage>
        <taxon>Bacteria</taxon>
        <taxon>Bacillati</taxon>
        <taxon>Mycoplasmatota</taxon>
        <taxon>Mollicutes</taxon>
        <taxon>Entomoplasmatales</taxon>
        <taxon>Spiroplasmataceae</taxon>
        <taxon>Spiroplasma</taxon>
    </lineage>
</organism>
<dbReference type="EMBL" id="CP005076">
    <property type="protein sequence ID" value="AGR42140.1"/>
    <property type="molecule type" value="Genomic_DNA"/>
</dbReference>
<feature type="domain" description="Glucosamine/galactosamine-6-phosphate isomerase" evidence="1">
    <location>
        <begin position="9"/>
        <end position="220"/>
    </location>
</feature>
<name>S5MJJ0_9MOLU</name>
<protein>
    <submittedName>
        <fullName evidence="2">Glucosamine-6-phosphate deaminase</fullName>
    </submittedName>
</protein>